<evidence type="ECO:0000313" key="3">
    <source>
        <dbReference type="RefSeq" id="XP_032317074.1"/>
    </source>
</evidence>
<dbReference type="Proteomes" id="UP000694856">
    <property type="component" value="Chromosome 19"/>
</dbReference>
<sequence>MAGPRATAGSPRDPSRRGQKPSPTVPARVPWGDARAPPATAFPVTAGPGGWQDGPPLGKSSAAAAAAAAGGPQTPRDSAPPRRGPGPRWAPAPSTLTLPPLWASEGPDPGASPPFSLLRAPAGPVCPPWIPGPNPRTCATRSPRSRRGRACEEIRLIHGPPEGARSAAAPAPIQNKRGSPNQVPELWPTLSLSQHTAHPQQPLLRTGWQDVLGMTAHGVVFGVGHVCTEAHGSHSSWDWEGKSHLADGH</sequence>
<accession>A0A8B8RIY6</accession>
<evidence type="ECO:0000256" key="1">
    <source>
        <dbReference type="SAM" id="MobiDB-lite"/>
    </source>
</evidence>
<keyword evidence="2" id="KW-1185">Reference proteome</keyword>
<organism evidence="2 3">
    <name type="scientific">Camelus ferus</name>
    <name type="common">Wild bactrian camel</name>
    <name type="synonym">Camelus bactrianus ferus</name>
    <dbReference type="NCBI Taxonomy" id="419612"/>
    <lineage>
        <taxon>Eukaryota</taxon>
        <taxon>Metazoa</taxon>
        <taxon>Chordata</taxon>
        <taxon>Craniata</taxon>
        <taxon>Vertebrata</taxon>
        <taxon>Euteleostomi</taxon>
        <taxon>Mammalia</taxon>
        <taxon>Eutheria</taxon>
        <taxon>Laurasiatheria</taxon>
        <taxon>Artiodactyla</taxon>
        <taxon>Tylopoda</taxon>
        <taxon>Camelidae</taxon>
        <taxon>Camelus</taxon>
    </lineage>
</organism>
<dbReference type="AlphaFoldDB" id="A0A8B8RIY6"/>
<gene>
    <name evidence="3" type="primary">LOC116657801</name>
</gene>
<feature type="compositionally biased region" description="Low complexity" evidence="1">
    <location>
        <begin position="91"/>
        <end position="104"/>
    </location>
</feature>
<reference evidence="3" key="1">
    <citation type="submission" date="2025-08" db="UniProtKB">
        <authorList>
            <consortium name="RefSeq"/>
        </authorList>
    </citation>
    <scope>IDENTIFICATION</scope>
    <source>
        <tissue evidence="3">Ear skin</tissue>
    </source>
</reference>
<dbReference type="RefSeq" id="XP_032317074.1">
    <property type="nucleotide sequence ID" value="XM_032461183.1"/>
</dbReference>
<name>A0A8B8RIY6_CAMFR</name>
<proteinExistence type="predicted"/>
<dbReference type="GeneID" id="116657801"/>
<dbReference type="KEGG" id="cfr:116657801"/>
<feature type="region of interest" description="Disordered" evidence="1">
    <location>
        <begin position="160"/>
        <end position="181"/>
    </location>
</feature>
<evidence type="ECO:0000313" key="2">
    <source>
        <dbReference type="Proteomes" id="UP000694856"/>
    </source>
</evidence>
<feature type="region of interest" description="Disordered" evidence="1">
    <location>
        <begin position="1"/>
        <end position="112"/>
    </location>
</feature>
<protein>
    <submittedName>
        <fullName evidence="3">Basic proline-rich protein-like</fullName>
    </submittedName>
</protein>